<accession>A0A7D4BNL6</accession>
<feature type="domain" description="M23ase beta-sheet core" evidence="3">
    <location>
        <begin position="224"/>
        <end position="329"/>
    </location>
</feature>
<dbReference type="Proteomes" id="UP000503088">
    <property type="component" value="Chromosome"/>
</dbReference>
<keyword evidence="1" id="KW-0812">Transmembrane</keyword>
<dbReference type="Pfam" id="PF01551">
    <property type="entry name" value="Peptidase_M23"/>
    <property type="match status" value="1"/>
</dbReference>
<dbReference type="SUPFAM" id="SSF51261">
    <property type="entry name" value="Duplicated hybrid motif"/>
    <property type="match status" value="1"/>
</dbReference>
<dbReference type="InterPro" id="IPR023346">
    <property type="entry name" value="Lysozyme-like_dom_sf"/>
</dbReference>
<proteinExistence type="predicted"/>
<dbReference type="SUPFAM" id="SSF53955">
    <property type="entry name" value="Lysozyme-like"/>
    <property type="match status" value="1"/>
</dbReference>
<dbReference type="PANTHER" id="PTHR37423">
    <property type="entry name" value="SOLUBLE LYTIC MUREIN TRANSGLYCOSYLASE-RELATED"/>
    <property type="match status" value="1"/>
</dbReference>
<dbReference type="KEGG" id="kpul:GXN76_02055"/>
<dbReference type="InterPro" id="IPR011055">
    <property type="entry name" value="Dup_hybrid_motif"/>
</dbReference>
<keyword evidence="5" id="KW-1185">Reference proteome</keyword>
<sequence>MESLGALRGPLILGGGLILLILGIPVAMYLFMMMFLSSPPPQPIQEEDTGGSQISSEVKYAKYINQAAAKYPKISPALIAAVIKQESGFRKDAVSSVGASGLMQLMPGTAKELGVKDRFNPKQNIMGGTKYLNQLHKKYKGDLKLVLAAYNSGPGRVDQSLKEGGSGVPEIAETQNYVKKVTGYYKDYQKMLEGGKLVVKFDGKFGWPVDPSISPGCDIHCYDGHTGQDFPAPVGSPIYAVGNGIVTKVESPSNNSRLGPKRSYGTYILIDHGKGYSTLYAHMYPGDIKVKVGDQVKRGEQIARVGNYGNSSGPHLHLEVRKKNKPQDPMKYLK</sequence>
<dbReference type="CDD" id="cd00254">
    <property type="entry name" value="LT-like"/>
    <property type="match status" value="1"/>
</dbReference>
<evidence type="ECO:0000259" key="2">
    <source>
        <dbReference type="Pfam" id="PF01464"/>
    </source>
</evidence>
<organism evidence="4 5">
    <name type="scientific">Kroppenstedtia pulmonis</name>
    <dbReference type="NCBI Taxonomy" id="1380685"/>
    <lineage>
        <taxon>Bacteria</taxon>
        <taxon>Bacillati</taxon>
        <taxon>Bacillota</taxon>
        <taxon>Bacilli</taxon>
        <taxon>Bacillales</taxon>
        <taxon>Thermoactinomycetaceae</taxon>
        <taxon>Kroppenstedtia</taxon>
    </lineage>
</organism>
<gene>
    <name evidence="4" type="ORF">GXN76_02055</name>
</gene>
<protein>
    <submittedName>
        <fullName evidence="4">Transglycosylase SLT domain-containing protein</fullName>
    </submittedName>
</protein>
<dbReference type="EMBL" id="CP048104">
    <property type="protein sequence ID" value="QKG83371.1"/>
    <property type="molecule type" value="Genomic_DNA"/>
</dbReference>
<dbReference type="Gene3D" id="1.10.530.10">
    <property type="match status" value="1"/>
</dbReference>
<keyword evidence="1" id="KW-0472">Membrane</keyword>
<dbReference type="PANTHER" id="PTHR37423:SF2">
    <property type="entry name" value="MEMBRANE-BOUND LYTIC MUREIN TRANSGLYCOSYLASE C"/>
    <property type="match status" value="1"/>
</dbReference>
<dbReference type="InterPro" id="IPR016047">
    <property type="entry name" value="M23ase_b-sheet_dom"/>
</dbReference>
<dbReference type="AlphaFoldDB" id="A0A7D4BNL6"/>
<keyword evidence="1" id="KW-1133">Transmembrane helix</keyword>
<evidence type="ECO:0000313" key="5">
    <source>
        <dbReference type="Proteomes" id="UP000503088"/>
    </source>
</evidence>
<dbReference type="Gene3D" id="2.70.70.10">
    <property type="entry name" value="Glucose Permease (Domain IIA)"/>
    <property type="match status" value="1"/>
</dbReference>
<feature type="domain" description="Transglycosylase SLT" evidence="2">
    <location>
        <begin position="66"/>
        <end position="163"/>
    </location>
</feature>
<feature type="transmembrane region" description="Helical" evidence="1">
    <location>
        <begin position="12"/>
        <end position="36"/>
    </location>
</feature>
<dbReference type="RefSeq" id="WP_173220003.1">
    <property type="nucleotide sequence ID" value="NZ_CP048104.1"/>
</dbReference>
<dbReference type="InterPro" id="IPR008258">
    <property type="entry name" value="Transglycosylase_SLT_dom_1"/>
</dbReference>
<evidence type="ECO:0000313" key="4">
    <source>
        <dbReference type="EMBL" id="QKG83371.1"/>
    </source>
</evidence>
<dbReference type="CDD" id="cd12797">
    <property type="entry name" value="M23_peptidase"/>
    <property type="match status" value="1"/>
</dbReference>
<reference evidence="4 5" key="1">
    <citation type="submission" date="2020-01" db="EMBL/GenBank/DDBJ databases">
        <authorList>
            <person name="Gulvik C.A."/>
            <person name="Batra D.G."/>
        </authorList>
    </citation>
    <scope>NUCLEOTIDE SEQUENCE [LARGE SCALE GENOMIC DNA]</scope>
    <source>
        <strain evidence="4 5">W9323</strain>
    </source>
</reference>
<evidence type="ECO:0000256" key="1">
    <source>
        <dbReference type="SAM" id="Phobius"/>
    </source>
</evidence>
<dbReference type="Pfam" id="PF01464">
    <property type="entry name" value="SLT"/>
    <property type="match status" value="1"/>
</dbReference>
<name>A0A7D4BNL6_9BACL</name>
<evidence type="ECO:0000259" key="3">
    <source>
        <dbReference type="Pfam" id="PF01551"/>
    </source>
</evidence>